<accession>A0A812B6W2</accession>
<dbReference type="EMBL" id="CAHIKZ030000477">
    <property type="protein sequence ID" value="CAE1176214.1"/>
    <property type="molecule type" value="Genomic_DNA"/>
</dbReference>
<evidence type="ECO:0008006" key="3">
    <source>
        <dbReference type="Google" id="ProtNLM"/>
    </source>
</evidence>
<sequence>MEWTKLERAFAVEASFSSCLSIVATQRAFRRHFNIAPRGRVPGRQSIVSWTQLQVTSSSSVLQLFSPRSELFSLPSEVISSLCLPGLNSFACLACNFYCLSGLQLFCLSGLQFFGLSGLQNFFLSGLPSFCLSGLQLFFLSGLQFRSNFSAAFE</sequence>
<proteinExistence type="predicted"/>
<evidence type="ECO:0000313" key="2">
    <source>
        <dbReference type="Proteomes" id="UP000597762"/>
    </source>
</evidence>
<keyword evidence="2" id="KW-1185">Reference proteome</keyword>
<name>A0A812B6W2_ACAPH</name>
<gene>
    <name evidence="1" type="ORF">SPHA_14058</name>
</gene>
<dbReference type="AlphaFoldDB" id="A0A812B6W2"/>
<reference evidence="1" key="1">
    <citation type="submission" date="2021-01" db="EMBL/GenBank/DDBJ databases">
        <authorList>
            <person name="Li R."/>
            <person name="Bekaert M."/>
        </authorList>
    </citation>
    <scope>NUCLEOTIDE SEQUENCE</scope>
    <source>
        <strain evidence="1">Farmed</strain>
    </source>
</reference>
<evidence type="ECO:0000313" key="1">
    <source>
        <dbReference type="EMBL" id="CAE1176214.1"/>
    </source>
</evidence>
<dbReference type="OrthoDB" id="6782743at2759"/>
<comment type="caution">
    <text evidence="1">The sequence shown here is derived from an EMBL/GenBank/DDBJ whole genome shotgun (WGS) entry which is preliminary data.</text>
</comment>
<dbReference type="Proteomes" id="UP000597762">
    <property type="component" value="Unassembled WGS sequence"/>
</dbReference>
<organism evidence="1 2">
    <name type="scientific">Acanthosepion pharaonis</name>
    <name type="common">Pharaoh cuttlefish</name>
    <name type="synonym">Sepia pharaonis</name>
    <dbReference type="NCBI Taxonomy" id="158019"/>
    <lineage>
        <taxon>Eukaryota</taxon>
        <taxon>Metazoa</taxon>
        <taxon>Spiralia</taxon>
        <taxon>Lophotrochozoa</taxon>
        <taxon>Mollusca</taxon>
        <taxon>Cephalopoda</taxon>
        <taxon>Coleoidea</taxon>
        <taxon>Decapodiformes</taxon>
        <taxon>Sepiida</taxon>
        <taxon>Sepiina</taxon>
        <taxon>Sepiidae</taxon>
        <taxon>Acanthosepion</taxon>
    </lineage>
</organism>
<protein>
    <recommendedName>
        <fullName evidence="3">DUF4817 domain-containing protein</fullName>
    </recommendedName>
</protein>